<reference evidence="2 3" key="1">
    <citation type="submission" date="2018-08" db="EMBL/GenBank/DDBJ databases">
        <title>Genomic Encyclopedia of Type Strains, Phase IV (KMG-IV): sequencing the most valuable type-strain genomes for metagenomic binning, comparative biology and taxonomic classification.</title>
        <authorList>
            <person name="Goeker M."/>
        </authorList>
    </citation>
    <scope>NUCLEOTIDE SEQUENCE [LARGE SCALE GENOMIC DNA]</scope>
    <source>
        <strain evidence="2 3">DSM 18841</strain>
    </source>
</reference>
<accession>A0A3E0I813</accession>
<keyword evidence="3" id="KW-1185">Reference proteome</keyword>
<organism evidence="2 3">
    <name type="scientific">Tenacibaculum gallaicum</name>
    <dbReference type="NCBI Taxonomy" id="561505"/>
    <lineage>
        <taxon>Bacteria</taxon>
        <taxon>Pseudomonadati</taxon>
        <taxon>Bacteroidota</taxon>
        <taxon>Flavobacteriia</taxon>
        <taxon>Flavobacteriales</taxon>
        <taxon>Flavobacteriaceae</taxon>
        <taxon>Tenacibaculum</taxon>
    </lineage>
</organism>
<gene>
    <name evidence="2" type="ORF">C7448_102189</name>
</gene>
<dbReference type="RefSeq" id="WP_115900315.1">
    <property type="nucleotide sequence ID" value="NZ_QUNS01000002.1"/>
</dbReference>
<name>A0A3E0I813_9FLAO</name>
<sequence>MSIVDLYESSKHRNNVAHFSAIFNLAIIDGDLNEDEEKLVNRFARKLDITEAEYEEIVENSKKYPVVPQAKTDDRLERLLDLFKIIYSDHQIDEAELKLILRYAIQLGFSQEKAEVIISKTTKIFSGKIDLDQYKSILNIL</sequence>
<dbReference type="Gene3D" id="1.10.3680.10">
    <property type="entry name" value="TerB-like"/>
    <property type="match status" value="2"/>
</dbReference>
<dbReference type="SUPFAM" id="SSF158682">
    <property type="entry name" value="TerB-like"/>
    <property type="match status" value="1"/>
</dbReference>
<evidence type="ECO:0008006" key="4">
    <source>
        <dbReference type="Google" id="ProtNLM"/>
    </source>
</evidence>
<proteinExistence type="predicted"/>
<dbReference type="OrthoDB" id="981083at2"/>
<dbReference type="Proteomes" id="UP000256884">
    <property type="component" value="Unassembled WGS sequence"/>
</dbReference>
<keyword evidence="1" id="KW-0175">Coiled coil</keyword>
<dbReference type="InterPro" id="IPR029024">
    <property type="entry name" value="TerB-like"/>
</dbReference>
<comment type="caution">
    <text evidence="2">The sequence shown here is derived from an EMBL/GenBank/DDBJ whole genome shotgun (WGS) entry which is preliminary data.</text>
</comment>
<evidence type="ECO:0000313" key="2">
    <source>
        <dbReference type="EMBL" id="REH54666.1"/>
    </source>
</evidence>
<dbReference type="EMBL" id="QUNS01000002">
    <property type="protein sequence ID" value="REH54666.1"/>
    <property type="molecule type" value="Genomic_DNA"/>
</dbReference>
<evidence type="ECO:0000313" key="3">
    <source>
        <dbReference type="Proteomes" id="UP000256884"/>
    </source>
</evidence>
<evidence type="ECO:0000256" key="1">
    <source>
        <dbReference type="SAM" id="Coils"/>
    </source>
</evidence>
<dbReference type="CDD" id="cd07177">
    <property type="entry name" value="terB_like"/>
    <property type="match status" value="1"/>
</dbReference>
<feature type="coiled-coil region" evidence="1">
    <location>
        <begin position="33"/>
        <end position="60"/>
    </location>
</feature>
<protein>
    <recommendedName>
        <fullName evidence="4">Tellurite resistance protein B-like protein</fullName>
    </recommendedName>
</protein>
<dbReference type="AlphaFoldDB" id="A0A3E0I813"/>